<dbReference type="RefSeq" id="WP_267775767.1">
    <property type="nucleotide sequence ID" value="NZ_JAPNKE010000002.1"/>
</dbReference>
<sequence>MLAQSLNTFILALTAALAAAPAETDAELSIRMSGFRNDDGQVLIAVFRGEAGFPGDPSKAWKTAVTRVARGQARVDLAVPAGEYAFAIVHDENGNNKMDTTWVGIPKEGYAASNNAKGRFGPPKYRDAKFTVGADGAIQRIVIQYF</sequence>
<name>A0A9X3EXT9_9BACT</name>
<proteinExistence type="predicted"/>
<dbReference type="EMBL" id="JAPNKE010000002">
    <property type="protein sequence ID" value="MCY1012364.1"/>
    <property type="molecule type" value="Genomic_DNA"/>
</dbReference>
<keyword evidence="3" id="KW-1185">Reference proteome</keyword>
<dbReference type="AlphaFoldDB" id="A0A9X3EXT9"/>
<keyword evidence="1" id="KW-0732">Signal</keyword>
<evidence type="ECO:0000313" key="3">
    <source>
        <dbReference type="Proteomes" id="UP001150924"/>
    </source>
</evidence>
<gene>
    <name evidence="2" type="ORF">OV079_43880</name>
</gene>
<comment type="caution">
    <text evidence="2">The sequence shown here is derived from an EMBL/GenBank/DDBJ whole genome shotgun (WGS) entry which is preliminary data.</text>
</comment>
<dbReference type="Pfam" id="PF09912">
    <property type="entry name" value="DUF2141"/>
    <property type="match status" value="1"/>
</dbReference>
<protein>
    <submittedName>
        <fullName evidence="2">DUF2141 domain-containing protein</fullName>
    </submittedName>
</protein>
<evidence type="ECO:0000256" key="1">
    <source>
        <dbReference type="SAM" id="SignalP"/>
    </source>
</evidence>
<feature type="chain" id="PRO_5040727461" evidence="1">
    <location>
        <begin position="19"/>
        <end position="146"/>
    </location>
</feature>
<accession>A0A9X3EXT9</accession>
<evidence type="ECO:0000313" key="2">
    <source>
        <dbReference type="EMBL" id="MCY1012364.1"/>
    </source>
</evidence>
<organism evidence="2 3">
    <name type="scientific">Nannocystis pusilla</name>
    <dbReference type="NCBI Taxonomy" id="889268"/>
    <lineage>
        <taxon>Bacteria</taxon>
        <taxon>Pseudomonadati</taxon>
        <taxon>Myxococcota</taxon>
        <taxon>Polyangia</taxon>
        <taxon>Nannocystales</taxon>
        <taxon>Nannocystaceae</taxon>
        <taxon>Nannocystis</taxon>
    </lineage>
</organism>
<reference evidence="2" key="1">
    <citation type="submission" date="2022-11" db="EMBL/GenBank/DDBJ databases">
        <title>Minimal conservation of predation-associated metabolite biosynthetic gene clusters underscores biosynthetic potential of Myxococcota including descriptions for ten novel species: Archangium lansinium sp. nov., Myxococcus landrumus sp. nov., Nannocystis bai.</title>
        <authorList>
            <person name="Ahearne A."/>
            <person name="Stevens C."/>
            <person name="Phillips K."/>
        </authorList>
    </citation>
    <scope>NUCLEOTIDE SEQUENCE</scope>
    <source>
        <strain evidence="2">Na p29</strain>
    </source>
</reference>
<dbReference type="InterPro" id="IPR018673">
    <property type="entry name" value="DUF2141"/>
</dbReference>
<feature type="signal peptide" evidence="1">
    <location>
        <begin position="1"/>
        <end position="18"/>
    </location>
</feature>
<dbReference type="Proteomes" id="UP001150924">
    <property type="component" value="Unassembled WGS sequence"/>
</dbReference>